<evidence type="ECO:0000313" key="5">
    <source>
        <dbReference type="Proteomes" id="UP001212170"/>
    </source>
</evidence>
<organism evidence="4 5">
    <name type="scientific">Flavobacterium azizsancarii</name>
    <dbReference type="NCBI Taxonomy" id="2961580"/>
    <lineage>
        <taxon>Bacteria</taxon>
        <taxon>Pseudomonadati</taxon>
        <taxon>Bacteroidota</taxon>
        <taxon>Flavobacteriia</taxon>
        <taxon>Flavobacteriales</taxon>
        <taxon>Flavobacteriaceae</taxon>
        <taxon>Flavobacterium</taxon>
    </lineage>
</organism>
<name>A0ABT4WHG2_9FLAO</name>
<dbReference type="SUPFAM" id="SSF46894">
    <property type="entry name" value="C-terminal effector domain of the bipartite response regulators"/>
    <property type="match status" value="1"/>
</dbReference>
<comment type="caution">
    <text evidence="4">The sequence shown here is derived from an EMBL/GenBank/DDBJ whole genome shotgun (WGS) entry which is preliminary data.</text>
</comment>
<dbReference type="SUPFAM" id="SSF48452">
    <property type="entry name" value="TPR-like"/>
    <property type="match status" value="1"/>
</dbReference>
<gene>
    <name evidence="4" type="ORF">NJT12_18135</name>
</gene>
<reference evidence="4 5" key="1">
    <citation type="journal article" date="2023" name="Chemosphere">
        <title>Whole genome analysis of Flavobacterium aziz-sancarii sp. nov., isolated from Ardley Island (Antarctica), revealed a rich resistome and bioremediation potential.</title>
        <authorList>
            <person name="Otur C."/>
            <person name="Okay S."/>
            <person name="Kurt-Kizildogan A."/>
        </authorList>
    </citation>
    <scope>NUCLEOTIDE SEQUENCE [LARGE SCALE GENOMIC DNA]</scope>
    <source>
        <strain evidence="4 5">AC</strain>
    </source>
</reference>
<dbReference type="InterPro" id="IPR019734">
    <property type="entry name" value="TPR_rpt"/>
</dbReference>
<dbReference type="Pfam" id="PF13374">
    <property type="entry name" value="TPR_10"/>
    <property type="match status" value="1"/>
</dbReference>
<feature type="repeat" description="TPR" evidence="1">
    <location>
        <begin position="191"/>
        <end position="224"/>
    </location>
</feature>
<keyword evidence="5" id="KW-1185">Reference proteome</keyword>
<dbReference type="RefSeq" id="WP_271337342.1">
    <property type="nucleotide sequence ID" value="NZ_JAMZNK010000036.1"/>
</dbReference>
<evidence type="ECO:0000256" key="3">
    <source>
        <dbReference type="SAM" id="Phobius"/>
    </source>
</evidence>
<keyword evidence="3" id="KW-1133">Transmembrane helix</keyword>
<evidence type="ECO:0000256" key="1">
    <source>
        <dbReference type="PROSITE-ProRule" id="PRU00339"/>
    </source>
</evidence>
<dbReference type="PROSITE" id="PS50005">
    <property type="entry name" value="TPR"/>
    <property type="match status" value="1"/>
</dbReference>
<feature type="transmembrane region" description="Helical" evidence="3">
    <location>
        <begin position="385"/>
        <end position="405"/>
    </location>
</feature>
<dbReference type="InterPro" id="IPR011990">
    <property type="entry name" value="TPR-like_helical_dom_sf"/>
</dbReference>
<sequence>MQKSLGLLRFFFVICLHLVFTLSVEANNAAEPLNKIIRSYRNCDLDCLELKFTDFKHKYPNENPEVLEVLYLALSAEKQSLQIDHKNNKSEILYRKAVTLAKKLKREDLIIWTETHFGFYYYKYNNPIQALPYFLETFQKIENESKGDLLEAEIVLKKNAYYFGSIEDYKVEEIYLKEALKFSTPNSENYTEILNNLGMSYLKQNQADKAEQYFIQTRDLALQNKQEVRYAKALGELSKIYVLRNDFSMAQRLLLEDIALSKQNNSDRNTMYAQIQLGKLYVSQKDPDNADSVLKEARNYVRTKAHLASFEYEITELLLAIALHKKDLISELHFRRSLDSLNKVVALTDGDPAIDRLNLQAQKERIKSQLEIEQTKLEKASLLQWTWITISVLLLIILILIYVVYNRKLKLQGIAFEKNILSAQLAKIQSEKKLHETHASLSSYKIYLSEKNDQLTKLEREIKKLKNLSKPASSRVKEKNLQELLESHLMTQENWLRFKAIFIEEQPDYYHYLIEKFPNLTEANLRIILLQKIGLKNLETAQILGITLEAVKKAKQRLKKRYELNYTDVFNEQ</sequence>
<keyword evidence="2" id="KW-0175">Coiled coil</keyword>
<protein>
    <submittedName>
        <fullName evidence="4">Tetratricopeptide repeat protein</fullName>
    </submittedName>
</protein>
<dbReference type="Proteomes" id="UP001212170">
    <property type="component" value="Unassembled WGS sequence"/>
</dbReference>
<evidence type="ECO:0000256" key="2">
    <source>
        <dbReference type="SAM" id="Coils"/>
    </source>
</evidence>
<keyword evidence="3" id="KW-0472">Membrane</keyword>
<dbReference type="EMBL" id="JAMZNK010000036">
    <property type="protein sequence ID" value="MDA6071544.1"/>
    <property type="molecule type" value="Genomic_DNA"/>
</dbReference>
<feature type="coiled-coil region" evidence="2">
    <location>
        <begin position="441"/>
        <end position="468"/>
    </location>
</feature>
<keyword evidence="1" id="KW-0802">TPR repeat</keyword>
<dbReference type="Gene3D" id="1.25.40.10">
    <property type="entry name" value="Tetratricopeptide repeat domain"/>
    <property type="match status" value="1"/>
</dbReference>
<accession>A0ABT4WHG2</accession>
<dbReference type="InterPro" id="IPR016032">
    <property type="entry name" value="Sig_transdc_resp-reg_C-effctor"/>
</dbReference>
<keyword evidence="3" id="KW-0812">Transmembrane</keyword>
<dbReference type="SMART" id="SM00028">
    <property type="entry name" value="TPR"/>
    <property type="match status" value="3"/>
</dbReference>
<proteinExistence type="predicted"/>
<evidence type="ECO:0000313" key="4">
    <source>
        <dbReference type="EMBL" id="MDA6071544.1"/>
    </source>
</evidence>